<dbReference type="OrthoDB" id="206387at2157"/>
<gene>
    <name evidence="3" type="ORF">HZS55_05865</name>
</gene>
<dbReference type="EMBL" id="CP058910">
    <property type="protein sequence ID" value="QLH76858.1"/>
    <property type="molecule type" value="Genomic_DNA"/>
</dbReference>
<organism evidence="3 4">
    <name type="scientific">Halosimplex rubrum</name>
    <dbReference type="NCBI Taxonomy" id="869889"/>
    <lineage>
        <taxon>Archaea</taxon>
        <taxon>Methanobacteriati</taxon>
        <taxon>Methanobacteriota</taxon>
        <taxon>Stenosarchaea group</taxon>
        <taxon>Halobacteria</taxon>
        <taxon>Halobacteriales</taxon>
        <taxon>Haloarculaceae</taxon>
        <taxon>Halosimplex</taxon>
    </lineage>
</organism>
<evidence type="ECO:0000313" key="4">
    <source>
        <dbReference type="Proteomes" id="UP000509667"/>
    </source>
</evidence>
<protein>
    <submittedName>
        <fullName evidence="3">DUF4129 domain-containing protein</fullName>
    </submittedName>
</protein>
<dbReference type="AlphaFoldDB" id="A0A7D5P422"/>
<dbReference type="GeneID" id="56077370"/>
<sequence length="720" mass="75734">MNRPALLPDDGLSRALVALGVAILVVGLVVGAIAPVAGISGLGSTGSVGEPKQVDPAEVGSEGSLSAVEQQLAQRLAERARSGAVNLSSGDIEQARERVNGTEYQSLLQQYSSVANQTGNTEQTIAYRRMLEAQATFIDSLDRYNRVHDRYEAFRDAEYTAVELADARTRPDLSEYEAGSDKPSPVDETQIYRSAHRLSRLAGAVNESGTRLNRRYQRLSNLSNRNFTTTRASINESVGNVTTRQETVRDQTFVSTDLTVAEHSRTASFSDPLSIRGSVTANGSGVENGTLNVTAGNQTLEATTGPNGSFAVSYRPALVSANTSSVTVAYVPENDSAHAPVSERLNVKFTRETPHAEVTAEPESLSYDDRLMVSGWVSVEGTGVPDAPYVILVGGQVFARNETDETGRFDASEPLSSSVADGERTVRVLVPLEDRTLASTSANTTVDIVELGTNLSAAATDVDGQTVRVSGRFSRLNGGGIPNQTADIAVNGTSVATTETTANGSFATAVAVPSAQLDGGLLGGSRTIGVEASYQDTGSNLAPSRATDSLTVRTSGQPVLLGGLAALVIALGGGALLARRRPWEAGGGEAGGDGLDEPMVSTGQVGRSDEDTTSLLAAAREQLGSDPETAIRVGYAALRDRIERRNAVPGDGRTHWEFYRDCEAADVDEETLETLRAVTERYEQVAYAAEGVGTDAARSTIETVDSFVDESTGTTPGGSD</sequence>
<feature type="region of interest" description="Disordered" evidence="1">
    <location>
        <begin position="701"/>
        <end position="720"/>
    </location>
</feature>
<evidence type="ECO:0000256" key="1">
    <source>
        <dbReference type="SAM" id="MobiDB-lite"/>
    </source>
</evidence>
<dbReference type="RefSeq" id="WP_179910792.1">
    <property type="nucleotide sequence ID" value="NZ_CP058910.1"/>
</dbReference>
<name>A0A7D5P422_9EURY</name>
<reference evidence="3 4" key="1">
    <citation type="submission" date="2020-07" db="EMBL/GenBank/DDBJ databases">
        <title>Halosimplex pelagicum sp. nov. and Halosimplex rubrum sp. nov., isolated from salted brown alga Laminaria, and emended description of the genus Halosimplex.</title>
        <authorList>
            <person name="Cui H."/>
        </authorList>
    </citation>
    <scope>NUCLEOTIDE SEQUENCE [LARGE SCALE GENOMIC DNA]</scope>
    <source>
        <strain evidence="3 4">R27</strain>
    </source>
</reference>
<evidence type="ECO:0000313" key="3">
    <source>
        <dbReference type="EMBL" id="QLH76858.1"/>
    </source>
</evidence>
<dbReference type="Proteomes" id="UP000509667">
    <property type="component" value="Chromosome"/>
</dbReference>
<keyword evidence="4" id="KW-1185">Reference proteome</keyword>
<keyword evidence="2" id="KW-0812">Transmembrane</keyword>
<dbReference type="KEGG" id="hrr:HZS55_05865"/>
<keyword evidence="2" id="KW-1133">Transmembrane helix</keyword>
<keyword evidence="2" id="KW-0472">Membrane</keyword>
<evidence type="ECO:0000256" key="2">
    <source>
        <dbReference type="SAM" id="Phobius"/>
    </source>
</evidence>
<feature type="transmembrane region" description="Helical" evidence="2">
    <location>
        <begin position="12"/>
        <end position="34"/>
    </location>
</feature>
<proteinExistence type="predicted"/>
<accession>A0A7D5P422</accession>